<feature type="compositionally biased region" description="Basic residues" evidence="1">
    <location>
        <begin position="30"/>
        <end position="42"/>
    </location>
</feature>
<feature type="compositionally biased region" description="Basic and acidic residues" evidence="1">
    <location>
        <begin position="91"/>
        <end position="100"/>
    </location>
</feature>
<feature type="non-terminal residue" evidence="2">
    <location>
        <position position="1"/>
    </location>
</feature>
<dbReference type="EMBL" id="QNUK01000670">
    <property type="protein sequence ID" value="KAF5890581.1"/>
    <property type="molecule type" value="Genomic_DNA"/>
</dbReference>
<name>A0A8J4WTP9_CLAMG</name>
<organism evidence="2 3">
    <name type="scientific">Clarias magur</name>
    <name type="common">Asian catfish</name>
    <name type="synonym">Macropteronotus magur</name>
    <dbReference type="NCBI Taxonomy" id="1594786"/>
    <lineage>
        <taxon>Eukaryota</taxon>
        <taxon>Metazoa</taxon>
        <taxon>Chordata</taxon>
        <taxon>Craniata</taxon>
        <taxon>Vertebrata</taxon>
        <taxon>Euteleostomi</taxon>
        <taxon>Actinopterygii</taxon>
        <taxon>Neopterygii</taxon>
        <taxon>Teleostei</taxon>
        <taxon>Ostariophysi</taxon>
        <taxon>Siluriformes</taxon>
        <taxon>Clariidae</taxon>
        <taxon>Clarias</taxon>
    </lineage>
</organism>
<reference evidence="2" key="1">
    <citation type="submission" date="2020-07" db="EMBL/GenBank/DDBJ databases">
        <title>Clarias magur genome sequencing, assembly and annotation.</title>
        <authorList>
            <person name="Kushwaha B."/>
            <person name="Kumar R."/>
            <person name="Das P."/>
            <person name="Joshi C.G."/>
            <person name="Kumar D."/>
            <person name="Nagpure N.S."/>
            <person name="Pandey M."/>
            <person name="Agarwal S."/>
            <person name="Srivastava S."/>
            <person name="Singh M."/>
            <person name="Sahoo L."/>
            <person name="Jayasankar P."/>
            <person name="Meher P.K."/>
            <person name="Koringa P.G."/>
            <person name="Iquebal M.A."/>
            <person name="Das S.P."/>
            <person name="Bit A."/>
            <person name="Patnaik S."/>
            <person name="Patel N."/>
            <person name="Shah T.M."/>
            <person name="Hinsu A."/>
            <person name="Jena J.K."/>
        </authorList>
    </citation>
    <scope>NUCLEOTIDE SEQUENCE</scope>
    <source>
        <strain evidence="2">CIFAMagur01</strain>
        <tissue evidence="2">Testis</tissue>
    </source>
</reference>
<feature type="compositionally biased region" description="Low complexity" evidence="1">
    <location>
        <begin position="69"/>
        <end position="84"/>
    </location>
</feature>
<gene>
    <name evidence="2" type="primary">Rbl2</name>
    <name evidence="2" type="ORF">DAT39_019711</name>
</gene>
<sequence>QQVEPEGQSWLTTATARQRRRERSRCVTGKPRRDRGSRSRRRPFLKKHLLDCKTLRECIESVNTRQRTHSNSLSEASRSSSHHLALYEEPPEVKCHHATP</sequence>
<comment type="caution">
    <text evidence="2">The sequence shown here is derived from an EMBL/GenBank/DDBJ whole genome shotgun (WGS) entry which is preliminary data.</text>
</comment>
<evidence type="ECO:0000313" key="2">
    <source>
        <dbReference type="EMBL" id="KAF5890581.1"/>
    </source>
</evidence>
<proteinExistence type="predicted"/>
<dbReference type="Proteomes" id="UP000727407">
    <property type="component" value="Unassembled WGS sequence"/>
</dbReference>
<evidence type="ECO:0000256" key="1">
    <source>
        <dbReference type="SAM" id="MobiDB-lite"/>
    </source>
</evidence>
<keyword evidence="3" id="KW-1185">Reference proteome</keyword>
<feature type="region of interest" description="Disordered" evidence="1">
    <location>
        <begin position="63"/>
        <end position="100"/>
    </location>
</feature>
<feature type="compositionally biased region" description="Polar residues" evidence="1">
    <location>
        <begin position="1"/>
        <end position="16"/>
    </location>
</feature>
<evidence type="ECO:0000313" key="3">
    <source>
        <dbReference type="Proteomes" id="UP000727407"/>
    </source>
</evidence>
<dbReference type="AlphaFoldDB" id="A0A8J4WTP9"/>
<protein>
    <submittedName>
        <fullName evidence="2">Retinoblastoma-like protein 2</fullName>
    </submittedName>
</protein>
<accession>A0A8J4WTP9</accession>
<feature type="region of interest" description="Disordered" evidence="1">
    <location>
        <begin position="1"/>
        <end position="42"/>
    </location>
</feature>
<feature type="non-terminal residue" evidence="2">
    <location>
        <position position="100"/>
    </location>
</feature>